<evidence type="ECO:0000313" key="2">
    <source>
        <dbReference type="EMBL" id="UOE37772.1"/>
    </source>
</evidence>
<accession>A0ABY4BHP1</accession>
<keyword evidence="1" id="KW-0732">Signal</keyword>
<protein>
    <recommendedName>
        <fullName evidence="4">Head domain of trimeric autotransporter adhesin</fullName>
    </recommendedName>
</protein>
<keyword evidence="3" id="KW-1185">Reference proteome</keyword>
<organism evidence="2 3">
    <name type="scientific">Chryseobacterium oryzae</name>
    <dbReference type="NCBI Taxonomy" id="2929799"/>
    <lineage>
        <taxon>Bacteria</taxon>
        <taxon>Pseudomonadati</taxon>
        <taxon>Bacteroidota</taxon>
        <taxon>Flavobacteriia</taxon>
        <taxon>Flavobacteriales</taxon>
        <taxon>Weeksellaceae</taxon>
        <taxon>Chryseobacterium group</taxon>
        <taxon>Chryseobacterium</taxon>
    </lineage>
</organism>
<dbReference type="Proteomes" id="UP000831068">
    <property type="component" value="Chromosome"/>
</dbReference>
<evidence type="ECO:0000313" key="3">
    <source>
        <dbReference type="Proteomes" id="UP000831068"/>
    </source>
</evidence>
<dbReference type="EMBL" id="CP094529">
    <property type="protein sequence ID" value="UOE37772.1"/>
    <property type="molecule type" value="Genomic_DNA"/>
</dbReference>
<name>A0ABY4BHP1_9FLAO</name>
<proteinExistence type="predicted"/>
<sequence length="388" mass="38871">MKNKVILLCLGLGIGTISAQVGIGTAQPKATLDIVGQASSSAVLDGVIAPRLSGNQLNGKTYTTDQTGAIVFVTAARTDAATSQTTNVTAVGYYFYDGAKWINMSGADWSLLGNSGTTAASGALGSAISSGNFIGTKDAQNLTVGTNGKIVATIDTNGNFIGGNSSTSSPYAGFVWGSNNNIGTASSMGDSSRFVLGKSNDISSASTQPVYIYGEGNEMNSGMAFGRSNKTGGSANPNNLAIGSSNSVNAGMAFGNSNTVTGGIAFGSSNKAATNVVTLGFNNDGTVGNNTIIVGNGGVSGSADNNSNIYANNMHSFVHGQGSTSTRVGINVARTTSDGDADLAVKTGIKVTTVSTAPTCNANNAGLIVFTGSNFLGCDGSGWRVLDN</sequence>
<evidence type="ECO:0000256" key="1">
    <source>
        <dbReference type="SAM" id="SignalP"/>
    </source>
</evidence>
<feature type="chain" id="PRO_5045188906" description="Head domain of trimeric autotransporter adhesin" evidence="1">
    <location>
        <begin position="20"/>
        <end position="388"/>
    </location>
</feature>
<evidence type="ECO:0008006" key="4">
    <source>
        <dbReference type="Google" id="ProtNLM"/>
    </source>
</evidence>
<gene>
    <name evidence="2" type="ORF">MTP08_12005</name>
</gene>
<dbReference type="RefSeq" id="WP_243576156.1">
    <property type="nucleotide sequence ID" value="NZ_CP094529.1"/>
</dbReference>
<feature type="signal peptide" evidence="1">
    <location>
        <begin position="1"/>
        <end position="19"/>
    </location>
</feature>
<reference evidence="2 3" key="1">
    <citation type="submission" date="2022-03" db="EMBL/GenBank/DDBJ databases">
        <title>Chryseobacterium sp. isolated from the Andong Sikhe.</title>
        <authorList>
            <person name="Won M."/>
            <person name="Kim S.-J."/>
            <person name="Kwon S.-W."/>
        </authorList>
    </citation>
    <scope>NUCLEOTIDE SEQUENCE [LARGE SCALE GENOMIC DNA]</scope>
    <source>
        <strain evidence="2 3">ADR-1</strain>
    </source>
</reference>